<dbReference type="AlphaFoldDB" id="A0A2U8FFB0"/>
<reference evidence="1 2" key="1">
    <citation type="submission" date="2017-06" db="EMBL/GenBank/DDBJ databases">
        <title>Complete genome of Helicobacter apodemus.</title>
        <authorList>
            <person name="Cho S."/>
        </authorList>
    </citation>
    <scope>NUCLEOTIDE SEQUENCE [LARGE SCALE GENOMIC DNA]</scope>
    <source>
        <strain evidence="2">SNUVETPUB-15-01</strain>
    </source>
</reference>
<dbReference type="KEGG" id="had:CDV25_09505"/>
<evidence type="ECO:0000313" key="2">
    <source>
        <dbReference type="Proteomes" id="UP000244890"/>
    </source>
</evidence>
<dbReference type="EMBL" id="CP021886">
    <property type="protein sequence ID" value="AWI34970.1"/>
    <property type="molecule type" value="Genomic_DNA"/>
</dbReference>
<gene>
    <name evidence="1" type="ORF">CDV25_09505</name>
</gene>
<protein>
    <submittedName>
        <fullName evidence="1">Uncharacterized protein</fullName>
    </submittedName>
</protein>
<organism evidence="1 2">
    <name type="scientific">Helicobacter apodemus</name>
    <dbReference type="NCBI Taxonomy" id="135569"/>
    <lineage>
        <taxon>Bacteria</taxon>
        <taxon>Pseudomonadati</taxon>
        <taxon>Campylobacterota</taxon>
        <taxon>Epsilonproteobacteria</taxon>
        <taxon>Campylobacterales</taxon>
        <taxon>Helicobacteraceae</taxon>
        <taxon>Helicobacter</taxon>
    </lineage>
</organism>
<dbReference type="RefSeq" id="WP_108911729.1">
    <property type="nucleotide sequence ID" value="NZ_CP021886.1"/>
</dbReference>
<accession>A0A2U8FFB0</accession>
<proteinExistence type="predicted"/>
<sequence length="283" mass="30083">MRFANYLVVSIAASTAVYGVGFEAGGLSHSVLCGNNVWSDNCLVLRYLTPSSPVQVSKVAGDAKNPKLSIVQKTAGFRDVRFSNSNLGLINIDSPLGGFDKATIINSGTIGKNLNGGLSVSSNAILVINNDQNTSKITGTIKSSGYRGAIQIKNNLGNISAIAVYDNSDLTTITNKGTIGTITNNNSGRIRSFSNDKFIGGITNTKQATIVQGLQNRGTIRNFDNQGALQNNLANSGSIINFSNSGIQEVLPTQGTSQIYITEGKYPSCKIKEILQMYITFKL</sequence>
<evidence type="ECO:0000313" key="1">
    <source>
        <dbReference type="EMBL" id="AWI34970.1"/>
    </source>
</evidence>
<name>A0A2U8FFB0_9HELI</name>
<dbReference type="Proteomes" id="UP000244890">
    <property type="component" value="Chromosome"/>
</dbReference>